<evidence type="ECO:0000313" key="4">
    <source>
        <dbReference type="Proteomes" id="UP000593594"/>
    </source>
</evidence>
<evidence type="ECO:0000313" key="3">
    <source>
        <dbReference type="EMBL" id="QPC42127.1"/>
    </source>
</evidence>
<organism evidence="3 4">
    <name type="scientific">Kaustia mangrovi</name>
    <dbReference type="NCBI Taxonomy" id="2593653"/>
    <lineage>
        <taxon>Bacteria</taxon>
        <taxon>Pseudomonadati</taxon>
        <taxon>Pseudomonadota</taxon>
        <taxon>Alphaproteobacteria</taxon>
        <taxon>Hyphomicrobiales</taxon>
        <taxon>Parvibaculaceae</taxon>
        <taxon>Kaustia</taxon>
    </lineage>
</organism>
<feature type="domain" description="Thiol:disulfide interchange protein DsbD N-terminal" evidence="2">
    <location>
        <begin position="52"/>
        <end position="152"/>
    </location>
</feature>
<sequence>MRVIVAAAALAFTLSAAHAADTVSSALSQPGAALSHSTVRLVDGGARDGMLRAGVDIRLAPGWKTYWRVPGDSGVPPVFDWSGSQNVAEAAVRWPAPVRFSDAFGENIGYKDRVVFPVEVMPADPAKPVRLDLTLDYAVCREVCVPARAELSADLGEGWTNPQARALVESYAETVPKPAGEVPGLEIGAVRAVTDASGGKGVALEIEIESDTPSVPADILVEGDGTVYFGVPRRLDSGAGESGSALRYLVPVDGATDAVALAGQPLRITVLQGGKRLADSRQVE</sequence>
<dbReference type="EMBL" id="CP058214">
    <property type="protein sequence ID" value="QPC42127.1"/>
    <property type="molecule type" value="Genomic_DNA"/>
</dbReference>
<proteinExistence type="predicted"/>
<name>A0A7S8C2I6_9HYPH</name>
<feature type="chain" id="PRO_5032313548" description="Thiol:disulfide interchange protein DsbD N-terminal domain-containing protein" evidence="1">
    <location>
        <begin position="20"/>
        <end position="284"/>
    </location>
</feature>
<dbReference type="Proteomes" id="UP000593594">
    <property type="component" value="Chromosome"/>
</dbReference>
<dbReference type="AlphaFoldDB" id="A0A7S8C2I6"/>
<keyword evidence="4" id="KW-1185">Reference proteome</keyword>
<keyword evidence="1" id="KW-0732">Signal</keyword>
<dbReference type="KEGG" id="kmn:HW532_05070"/>
<evidence type="ECO:0000259" key="2">
    <source>
        <dbReference type="Pfam" id="PF11412"/>
    </source>
</evidence>
<protein>
    <recommendedName>
        <fullName evidence="2">Thiol:disulfide interchange protein DsbD N-terminal domain-containing protein</fullName>
    </recommendedName>
</protein>
<gene>
    <name evidence="3" type="ORF">HW532_05070</name>
</gene>
<dbReference type="InterPro" id="IPR028250">
    <property type="entry name" value="DsbDN"/>
</dbReference>
<evidence type="ECO:0000256" key="1">
    <source>
        <dbReference type="SAM" id="SignalP"/>
    </source>
</evidence>
<reference evidence="3 4" key="1">
    <citation type="submission" date="2020-06" db="EMBL/GenBank/DDBJ databases">
        <title>Genome sequence of 2 isolates from Red Sea Mangroves.</title>
        <authorList>
            <person name="Sefrji F."/>
            <person name="Michoud G."/>
            <person name="Merlino G."/>
            <person name="Daffonchio D."/>
        </authorList>
    </citation>
    <scope>NUCLEOTIDE SEQUENCE [LARGE SCALE GENOMIC DNA]</scope>
    <source>
        <strain evidence="3 4">R1DC25</strain>
    </source>
</reference>
<dbReference type="Pfam" id="PF11412">
    <property type="entry name" value="DsbD_N"/>
    <property type="match status" value="1"/>
</dbReference>
<accession>A0A7S8C2I6</accession>
<dbReference type="RefSeq" id="WP_213163359.1">
    <property type="nucleotide sequence ID" value="NZ_CP058214.1"/>
</dbReference>
<feature type="signal peptide" evidence="1">
    <location>
        <begin position="1"/>
        <end position="19"/>
    </location>
</feature>